<dbReference type="PANTHER" id="PTHR10867">
    <property type="entry name" value="NNMT/PNMT/TEMT FAMILY MEMBER"/>
    <property type="match status" value="1"/>
</dbReference>
<evidence type="ECO:0000313" key="5">
    <source>
        <dbReference type="EnsemblMetazoa" id="SMAR010345-PA"/>
    </source>
</evidence>
<dbReference type="HOGENOM" id="CLU_082526_1_1_1"/>
<evidence type="ECO:0008006" key="7">
    <source>
        <dbReference type="Google" id="ProtNLM"/>
    </source>
</evidence>
<evidence type="ECO:0000256" key="4">
    <source>
        <dbReference type="ARBA" id="ARBA00022691"/>
    </source>
</evidence>
<dbReference type="InterPro" id="IPR000940">
    <property type="entry name" value="NNMT_TEMT_trans"/>
</dbReference>
<dbReference type="PANTHER" id="PTHR10867:SF17">
    <property type="entry name" value="NICOTINAMIDE N-METHYLTRANSFERASE"/>
    <property type="match status" value="1"/>
</dbReference>
<dbReference type="PROSITE" id="PS51681">
    <property type="entry name" value="SAM_MT_NNMT_PNMT_TEMT"/>
    <property type="match status" value="1"/>
</dbReference>
<dbReference type="InterPro" id="IPR029063">
    <property type="entry name" value="SAM-dependent_MTases_sf"/>
</dbReference>
<sequence>MADIRKMYESDFNSHMYAKSYASDEFENMWFAEEFYHRLFETKKLQGKTLIDVGCGPTLRAALVASRYGCEVVCADLLEKNRDFVQNWLKNGHATFDFSAQFKHVAQLEGKDDIEYLEERVKASVKEVIFCDIMENNPLHPRPLEQFDIVTSSLCLDCYTEEKDYFKGAKSISSLVRPGGYLAFGSSIGATYYHIGDKTLPVPSVDGAIGKRAFTEAGLKVLEVCEYYLNNPFPSCDTKGFFTIYATKP</sequence>
<dbReference type="GO" id="GO:0008170">
    <property type="term" value="F:N-methyltransferase activity"/>
    <property type="evidence" value="ECO:0007669"/>
    <property type="project" value="TreeGrafter"/>
</dbReference>
<dbReference type="OMA" id="LSACEYF"/>
<dbReference type="CDD" id="cd02440">
    <property type="entry name" value="AdoMet_MTases"/>
    <property type="match status" value="1"/>
</dbReference>
<protein>
    <recommendedName>
        <fullName evidence="7">Methyltransferase domain-containing protein</fullName>
    </recommendedName>
</protein>
<accession>T1J9E9</accession>
<proteinExistence type="inferred from homology"/>
<dbReference type="GO" id="GO:0032259">
    <property type="term" value="P:methylation"/>
    <property type="evidence" value="ECO:0007669"/>
    <property type="project" value="UniProtKB-KW"/>
</dbReference>
<dbReference type="Proteomes" id="UP000014500">
    <property type="component" value="Unassembled WGS sequence"/>
</dbReference>
<dbReference type="eggNOG" id="ENOG502QT44">
    <property type="taxonomic scope" value="Eukaryota"/>
</dbReference>
<name>T1J9E9_STRMM</name>
<organism evidence="5 6">
    <name type="scientific">Strigamia maritima</name>
    <name type="common">European centipede</name>
    <name type="synonym">Geophilus maritimus</name>
    <dbReference type="NCBI Taxonomy" id="126957"/>
    <lineage>
        <taxon>Eukaryota</taxon>
        <taxon>Metazoa</taxon>
        <taxon>Ecdysozoa</taxon>
        <taxon>Arthropoda</taxon>
        <taxon>Myriapoda</taxon>
        <taxon>Chilopoda</taxon>
        <taxon>Pleurostigmophora</taxon>
        <taxon>Geophilomorpha</taxon>
        <taxon>Linotaeniidae</taxon>
        <taxon>Strigamia</taxon>
    </lineage>
</organism>
<keyword evidence="6" id="KW-1185">Reference proteome</keyword>
<evidence type="ECO:0000313" key="6">
    <source>
        <dbReference type="Proteomes" id="UP000014500"/>
    </source>
</evidence>
<evidence type="ECO:0000256" key="1">
    <source>
        <dbReference type="ARBA" id="ARBA00007996"/>
    </source>
</evidence>
<dbReference type="EMBL" id="JH431972">
    <property type="status" value="NOT_ANNOTATED_CDS"/>
    <property type="molecule type" value="Genomic_DNA"/>
</dbReference>
<dbReference type="AlphaFoldDB" id="T1J9E9"/>
<reference evidence="5" key="2">
    <citation type="submission" date="2015-02" db="UniProtKB">
        <authorList>
            <consortium name="EnsemblMetazoa"/>
        </authorList>
    </citation>
    <scope>IDENTIFICATION</scope>
</reference>
<reference evidence="6" key="1">
    <citation type="submission" date="2011-05" db="EMBL/GenBank/DDBJ databases">
        <authorList>
            <person name="Richards S.R."/>
            <person name="Qu J."/>
            <person name="Jiang H."/>
            <person name="Jhangiani S.N."/>
            <person name="Agravi P."/>
            <person name="Goodspeed R."/>
            <person name="Gross S."/>
            <person name="Mandapat C."/>
            <person name="Jackson L."/>
            <person name="Mathew T."/>
            <person name="Pu L."/>
            <person name="Thornton R."/>
            <person name="Saada N."/>
            <person name="Wilczek-Boney K.B."/>
            <person name="Lee S."/>
            <person name="Kovar C."/>
            <person name="Wu Y."/>
            <person name="Scherer S.E."/>
            <person name="Worley K.C."/>
            <person name="Muzny D.M."/>
            <person name="Gibbs R."/>
        </authorList>
    </citation>
    <scope>NUCLEOTIDE SEQUENCE</scope>
    <source>
        <strain evidence="6">Brora</strain>
    </source>
</reference>
<evidence type="ECO:0000256" key="3">
    <source>
        <dbReference type="ARBA" id="ARBA00022679"/>
    </source>
</evidence>
<evidence type="ECO:0000256" key="2">
    <source>
        <dbReference type="ARBA" id="ARBA00022603"/>
    </source>
</evidence>
<keyword evidence="4" id="KW-0949">S-adenosyl-L-methionine</keyword>
<comment type="similarity">
    <text evidence="1">Belongs to the class I-like SAM-binding methyltransferase superfamily. NNMT/PNMT/TEMT family.</text>
</comment>
<dbReference type="GO" id="GO:0005829">
    <property type="term" value="C:cytosol"/>
    <property type="evidence" value="ECO:0007669"/>
    <property type="project" value="TreeGrafter"/>
</dbReference>
<keyword evidence="2" id="KW-0489">Methyltransferase</keyword>
<dbReference type="SUPFAM" id="SSF53335">
    <property type="entry name" value="S-adenosyl-L-methionine-dependent methyltransferases"/>
    <property type="match status" value="1"/>
</dbReference>
<dbReference type="PhylomeDB" id="T1J9E9"/>
<dbReference type="Pfam" id="PF01234">
    <property type="entry name" value="NNMT_PNMT_TEMT"/>
    <property type="match status" value="1"/>
</dbReference>
<keyword evidence="3" id="KW-0808">Transferase</keyword>
<dbReference type="Gene3D" id="3.40.50.150">
    <property type="entry name" value="Vaccinia Virus protein VP39"/>
    <property type="match status" value="1"/>
</dbReference>
<dbReference type="EnsemblMetazoa" id="SMAR010345-RA">
    <property type="protein sequence ID" value="SMAR010345-PA"/>
    <property type="gene ID" value="SMAR010345"/>
</dbReference>